<dbReference type="InterPro" id="IPR026590">
    <property type="entry name" value="Ssirtuin_cat_dom"/>
</dbReference>
<organism evidence="6 7">
    <name type="scientific">Kocuria dechangensis</name>
    <dbReference type="NCBI Taxonomy" id="1176249"/>
    <lineage>
        <taxon>Bacteria</taxon>
        <taxon>Bacillati</taxon>
        <taxon>Actinomycetota</taxon>
        <taxon>Actinomycetes</taxon>
        <taxon>Micrococcales</taxon>
        <taxon>Micrococcaceae</taxon>
        <taxon>Kocuria</taxon>
    </lineage>
</organism>
<dbReference type="AlphaFoldDB" id="A0A917GHG3"/>
<proteinExistence type="predicted"/>
<evidence type="ECO:0000256" key="1">
    <source>
        <dbReference type="ARBA" id="ARBA00022679"/>
    </source>
</evidence>
<evidence type="ECO:0000256" key="2">
    <source>
        <dbReference type="ARBA" id="ARBA00023027"/>
    </source>
</evidence>
<name>A0A917GHG3_9MICC</name>
<evidence type="ECO:0000259" key="5">
    <source>
        <dbReference type="PROSITE" id="PS50305"/>
    </source>
</evidence>
<dbReference type="InterPro" id="IPR029035">
    <property type="entry name" value="DHS-like_NAD/FAD-binding_dom"/>
</dbReference>
<evidence type="ECO:0000256" key="4">
    <source>
        <dbReference type="SAM" id="MobiDB-lite"/>
    </source>
</evidence>
<evidence type="ECO:0000313" key="6">
    <source>
        <dbReference type="EMBL" id="GGG46421.1"/>
    </source>
</evidence>
<dbReference type="EMBL" id="BMEQ01000002">
    <property type="protein sequence ID" value="GGG46421.1"/>
    <property type="molecule type" value="Genomic_DNA"/>
</dbReference>
<feature type="domain" description="Deacetylase sirtuin-type" evidence="5">
    <location>
        <begin position="1"/>
        <end position="57"/>
    </location>
</feature>
<keyword evidence="2" id="KW-0520">NAD</keyword>
<evidence type="ECO:0000256" key="3">
    <source>
        <dbReference type="PROSITE-ProRule" id="PRU00236"/>
    </source>
</evidence>
<sequence length="57" mass="5957">MNGMEDLPRDLLELARTARTVTVLSGAGISAESGVPTFRDAGTGRWRGGPAPPGCTW</sequence>
<dbReference type="InterPro" id="IPR026591">
    <property type="entry name" value="Sirtuin_cat_small_dom_sf"/>
</dbReference>
<dbReference type="PROSITE" id="PS50305">
    <property type="entry name" value="SIRTUIN"/>
    <property type="match status" value="1"/>
</dbReference>
<comment type="caution">
    <text evidence="3">Lacks conserved residue(s) required for the propagation of feature annotation.</text>
</comment>
<protein>
    <recommendedName>
        <fullName evidence="5">Deacetylase sirtuin-type domain-containing protein</fullName>
    </recommendedName>
</protein>
<feature type="region of interest" description="Disordered" evidence="4">
    <location>
        <begin position="35"/>
        <end position="57"/>
    </location>
</feature>
<keyword evidence="7" id="KW-1185">Reference proteome</keyword>
<comment type="caution">
    <text evidence="6">The sequence shown here is derived from an EMBL/GenBank/DDBJ whole genome shotgun (WGS) entry which is preliminary data.</text>
</comment>
<dbReference type="Gene3D" id="3.30.1600.10">
    <property type="entry name" value="SIR2/SIRT2 'Small Domain"/>
    <property type="match status" value="1"/>
</dbReference>
<reference evidence="6" key="2">
    <citation type="submission" date="2020-09" db="EMBL/GenBank/DDBJ databases">
        <authorList>
            <person name="Sun Q."/>
            <person name="Zhou Y."/>
        </authorList>
    </citation>
    <scope>NUCLEOTIDE SEQUENCE</scope>
    <source>
        <strain evidence="6">CGMCC 1.12187</strain>
    </source>
</reference>
<dbReference type="Proteomes" id="UP000638848">
    <property type="component" value="Unassembled WGS sequence"/>
</dbReference>
<dbReference type="SUPFAM" id="SSF52467">
    <property type="entry name" value="DHS-like NAD/FAD-binding domain"/>
    <property type="match status" value="1"/>
</dbReference>
<accession>A0A917GHG3</accession>
<dbReference type="Gene3D" id="3.40.50.1220">
    <property type="entry name" value="TPP-binding domain"/>
    <property type="match status" value="1"/>
</dbReference>
<reference evidence="6" key="1">
    <citation type="journal article" date="2014" name="Int. J. Syst. Evol. Microbiol.">
        <title>Complete genome sequence of Corynebacterium casei LMG S-19264T (=DSM 44701T), isolated from a smear-ripened cheese.</title>
        <authorList>
            <consortium name="US DOE Joint Genome Institute (JGI-PGF)"/>
            <person name="Walter F."/>
            <person name="Albersmeier A."/>
            <person name="Kalinowski J."/>
            <person name="Ruckert C."/>
        </authorList>
    </citation>
    <scope>NUCLEOTIDE SEQUENCE</scope>
    <source>
        <strain evidence="6">CGMCC 1.12187</strain>
    </source>
</reference>
<keyword evidence="1" id="KW-0808">Transferase</keyword>
<dbReference type="GO" id="GO:0016740">
    <property type="term" value="F:transferase activity"/>
    <property type="evidence" value="ECO:0007669"/>
    <property type="project" value="UniProtKB-KW"/>
</dbReference>
<gene>
    <name evidence="6" type="ORF">GCM10011374_05950</name>
</gene>
<evidence type="ECO:0000313" key="7">
    <source>
        <dbReference type="Proteomes" id="UP000638848"/>
    </source>
</evidence>